<evidence type="ECO:0000256" key="4">
    <source>
        <dbReference type="ARBA" id="ARBA00022827"/>
    </source>
</evidence>
<dbReference type="Pfam" id="PF02771">
    <property type="entry name" value="Acyl-CoA_dh_N"/>
    <property type="match status" value="1"/>
</dbReference>
<feature type="domain" description="Acyl-CoA dehydrogenase/oxidase N-terminal" evidence="9">
    <location>
        <begin position="20"/>
        <end position="131"/>
    </location>
</feature>
<evidence type="ECO:0000259" key="8">
    <source>
        <dbReference type="Pfam" id="PF02770"/>
    </source>
</evidence>
<dbReference type="PANTHER" id="PTHR43884">
    <property type="entry name" value="ACYL-COA DEHYDROGENASE"/>
    <property type="match status" value="1"/>
</dbReference>
<evidence type="ECO:0000259" key="7">
    <source>
        <dbReference type="Pfam" id="PF00441"/>
    </source>
</evidence>
<dbReference type="GO" id="GO:0050660">
    <property type="term" value="F:flavin adenine dinucleotide binding"/>
    <property type="evidence" value="ECO:0007669"/>
    <property type="project" value="InterPro"/>
</dbReference>
<dbReference type="InterPro" id="IPR046373">
    <property type="entry name" value="Acyl-CoA_Oxase/DH_mid-dom_sf"/>
</dbReference>
<evidence type="ECO:0000256" key="3">
    <source>
        <dbReference type="ARBA" id="ARBA00022630"/>
    </source>
</evidence>
<comment type="similarity">
    <text evidence="2 6">Belongs to the acyl-CoA dehydrogenase family.</text>
</comment>
<dbReference type="Gene3D" id="2.40.110.10">
    <property type="entry name" value="Butyryl-CoA Dehydrogenase, subunit A, domain 2"/>
    <property type="match status" value="1"/>
</dbReference>
<reference evidence="10 11" key="1">
    <citation type="submission" date="2011-04" db="EMBL/GenBank/DDBJ databases">
        <authorList>
            <person name="Weinstock G."/>
            <person name="Sodergren E."/>
            <person name="Clifton S."/>
            <person name="Fulton L."/>
            <person name="Fulton B."/>
            <person name="Courtney L."/>
            <person name="Fronick C."/>
            <person name="Harrison M."/>
            <person name="Strong C."/>
            <person name="Farmer C."/>
            <person name="Delahaunty K."/>
            <person name="Markovic C."/>
            <person name="Hall O."/>
            <person name="Minx P."/>
            <person name="Tomlinson C."/>
            <person name="Mitreva M."/>
            <person name="Hou S."/>
            <person name="Chen J."/>
            <person name="Wollam A."/>
            <person name="Pepin K.H."/>
            <person name="Johnson M."/>
            <person name="Bhonagiri V."/>
            <person name="Zhang X."/>
            <person name="Suruliraj S."/>
            <person name="Warren W."/>
            <person name="Chinwalla A."/>
            <person name="Mardis E.R."/>
            <person name="Wilson R.K."/>
        </authorList>
    </citation>
    <scope>NUCLEOTIDE SEQUENCE [LARGE SCALE GENOMIC DNA]</scope>
    <source>
        <strain evidence="10 11">6014059</strain>
    </source>
</reference>
<dbReference type="PROSITE" id="PS00072">
    <property type="entry name" value="ACYL_COA_DH_1"/>
    <property type="match status" value="1"/>
</dbReference>
<keyword evidence="4 6" id="KW-0274">FAD</keyword>
<dbReference type="Proteomes" id="UP000003204">
    <property type="component" value="Unassembled WGS sequence"/>
</dbReference>
<dbReference type="Gene3D" id="1.10.540.10">
    <property type="entry name" value="Acyl-CoA dehydrogenase/oxidase, N-terminal domain"/>
    <property type="match status" value="1"/>
</dbReference>
<evidence type="ECO:0000259" key="9">
    <source>
        <dbReference type="Pfam" id="PF02771"/>
    </source>
</evidence>
<protein>
    <submittedName>
        <fullName evidence="10">Acyl-CoA dehydrogenase protein</fullName>
    </submittedName>
</protein>
<dbReference type="InterPro" id="IPR009075">
    <property type="entry name" value="AcylCo_DH/oxidase_C"/>
</dbReference>
<comment type="caution">
    <text evidence="10">The sequence shown here is derived from an EMBL/GenBank/DDBJ whole genome shotgun (WGS) entry which is preliminary data.</text>
</comment>
<dbReference type="Gene3D" id="1.20.140.10">
    <property type="entry name" value="Butyryl-CoA Dehydrogenase, subunit A, domain 3"/>
    <property type="match status" value="1"/>
</dbReference>
<dbReference type="PANTHER" id="PTHR43884:SF12">
    <property type="entry name" value="ISOVALERYL-COA DEHYDROGENASE, MITOCHONDRIAL-RELATED"/>
    <property type="match status" value="1"/>
</dbReference>
<keyword evidence="5 6" id="KW-0560">Oxidoreductase</keyword>
<dbReference type="PROSITE" id="PS00073">
    <property type="entry name" value="ACYL_COA_DH_2"/>
    <property type="match status" value="1"/>
</dbReference>
<dbReference type="GO" id="GO:0003995">
    <property type="term" value="F:acyl-CoA dehydrogenase activity"/>
    <property type="evidence" value="ECO:0007669"/>
    <property type="project" value="InterPro"/>
</dbReference>
<dbReference type="PIRSF" id="PIRSF016578">
    <property type="entry name" value="HsaA"/>
    <property type="match status" value="1"/>
</dbReference>
<dbReference type="FunFam" id="1.10.540.10:FF:000026">
    <property type="entry name" value="Acyl-CoA dehydrogenase medium chain"/>
    <property type="match status" value="1"/>
</dbReference>
<dbReference type="Pfam" id="PF02770">
    <property type="entry name" value="Acyl-CoA_dh_M"/>
    <property type="match status" value="1"/>
</dbReference>
<evidence type="ECO:0000256" key="2">
    <source>
        <dbReference type="ARBA" id="ARBA00009347"/>
    </source>
</evidence>
<organism evidence="10 11">
    <name type="scientific">Acinetobacter baumannii 6014059</name>
    <dbReference type="NCBI Taxonomy" id="525242"/>
    <lineage>
        <taxon>Bacteria</taxon>
        <taxon>Pseudomonadati</taxon>
        <taxon>Pseudomonadota</taxon>
        <taxon>Gammaproteobacteria</taxon>
        <taxon>Moraxellales</taxon>
        <taxon>Moraxellaceae</taxon>
        <taxon>Acinetobacter</taxon>
        <taxon>Acinetobacter calcoaceticus/baumannii complex</taxon>
    </lineage>
</organism>
<evidence type="ECO:0000256" key="6">
    <source>
        <dbReference type="RuleBase" id="RU362125"/>
    </source>
</evidence>
<evidence type="ECO:0000256" key="1">
    <source>
        <dbReference type="ARBA" id="ARBA00001974"/>
    </source>
</evidence>
<dbReference type="AlphaFoldDB" id="A0A828SSW6"/>
<dbReference type="InterPro" id="IPR013786">
    <property type="entry name" value="AcylCoA_DH/ox_N"/>
</dbReference>
<accession>A0A828SSW6</accession>
<keyword evidence="3 6" id="KW-0285">Flavoprotein</keyword>
<dbReference type="InterPro" id="IPR006089">
    <property type="entry name" value="Acyl-CoA_DH_CS"/>
</dbReference>
<evidence type="ECO:0000256" key="5">
    <source>
        <dbReference type="ARBA" id="ARBA00023002"/>
    </source>
</evidence>
<evidence type="ECO:0000313" key="10">
    <source>
        <dbReference type="EMBL" id="EGJ67605.1"/>
    </source>
</evidence>
<name>A0A828SSW6_ACIBA</name>
<dbReference type="InterPro" id="IPR037069">
    <property type="entry name" value="AcylCoA_DH/ox_N_sf"/>
</dbReference>
<feature type="domain" description="Acyl-CoA oxidase/dehydrogenase middle" evidence="8">
    <location>
        <begin position="135"/>
        <end position="230"/>
    </location>
</feature>
<proteinExistence type="inferred from homology"/>
<dbReference type="FunFam" id="2.40.110.10:FF:000002">
    <property type="entry name" value="Acyl-CoA dehydrogenase fadE12"/>
    <property type="match status" value="1"/>
</dbReference>
<dbReference type="SUPFAM" id="SSF56645">
    <property type="entry name" value="Acyl-CoA dehydrogenase NM domain-like"/>
    <property type="match status" value="1"/>
</dbReference>
<gene>
    <name evidence="10" type="ORF">HMPREF0022_02632</name>
</gene>
<dbReference type="InterPro" id="IPR009100">
    <property type="entry name" value="AcylCoA_DH/oxidase_NM_dom_sf"/>
</dbReference>
<sequence>MRFDKTIKPKENIMLAYDADLELFRDNFKRFMNEHIAPHYDQWEREGIMPRSVWSQLGENGFLCVDVPEEYGGYGVPTYYSLMLVEESARAGFCALSTAISCHSEIAAPYILHIGTEEQKQYWLPKMVTGEVVGAIGMTEPGAGSDLQSMRTSAILQDDHYLLNGSKTFISNGQHADLVVLAVKTDPQARAKGVSLLLVDTHLEGFKKGTNLDKIGLHSQDTSELFFDNVKVPKNQLLGQAGQGFAYLMQELPRERTAIASTAVGAIRGAIDLATAYVKERHAFGQPISQFQNTRFVLAQAKIDELATTAFYERNVALYQEGKLDVETAAALKSFSTDMQMKVADNLLQLFGGYGYMTEYPISRFFVDARIQRIYGGTNEIMKEIVARGLIGKA</sequence>
<dbReference type="Pfam" id="PF00441">
    <property type="entry name" value="Acyl-CoA_dh_1"/>
    <property type="match status" value="1"/>
</dbReference>
<dbReference type="SUPFAM" id="SSF47203">
    <property type="entry name" value="Acyl-CoA dehydrogenase C-terminal domain-like"/>
    <property type="match status" value="1"/>
</dbReference>
<evidence type="ECO:0000313" key="11">
    <source>
        <dbReference type="Proteomes" id="UP000003204"/>
    </source>
</evidence>
<dbReference type="InterPro" id="IPR006091">
    <property type="entry name" value="Acyl-CoA_Oxase/DH_mid-dom"/>
</dbReference>
<dbReference type="InterPro" id="IPR036250">
    <property type="entry name" value="AcylCo_DH-like_C"/>
</dbReference>
<dbReference type="FunFam" id="1.20.140.10:FF:000001">
    <property type="entry name" value="Acyl-CoA dehydrogenase"/>
    <property type="match status" value="1"/>
</dbReference>
<comment type="cofactor">
    <cofactor evidence="1 6">
        <name>FAD</name>
        <dbReference type="ChEBI" id="CHEBI:57692"/>
    </cofactor>
</comment>
<feature type="domain" description="Acyl-CoA dehydrogenase/oxidase C-terminal" evidence="7">
    <location>
        <begin position="242"/>
        <end position="390"/>
    </location>
</feature>
<dbReference type="EMBL" id="ACYS02000141">
    <property type="protein sequence ID" value="EGJ67605.1"/>
    <property type="molecule type" value="Genomic_DNA"/>
</dbReference>